<dbReference type="InterPro" id="IPR027417">
    <property type="entry name" value="P-loop_NTPase"/>
</dbReference>
<dbReference type="Proteomes" id="UP000023152">
    <property type="component" value="Unassembled WGS sequence"/>
</dbReference>
<keyword evidence="2" id="KW-0547">Nucleotide-binding</keyword>
<keyword evidence="3" id="KW-0067">ATP-binding</keyword>
<feature type="domain" description="ABC transporter" evidence="4">
    <location>
        <begin position="74"/>
        <end position="313"/>
    </location>
</feature>
<proteinExistence type="predicted"/>
<dbReference type="GO" id="GO:0005524">
    <property type="term" value="F:ATP binding"/>
    <property type="evidence" value="ECO:0007669"/>
    <property type="project" value="UniProtKB-KW"/>
</dbReference>
<dbReference type="OMA" id="TILTWEI"/>
<dbReference type="InterPro" id="IPR050611">
    <property type="entry name" value="ABCF"/>
</dbReference>
<dbReference type="FunFam" id="3.40.50.300:FF:001092">
    <property type="entry name" value="ATP-binding cassette sub-family F member 2"/>
    <property type="match status" value="1"/>
</dbReference>
<accession>X6M935</accession>
<evidence type="ECO:0000256" key="3">
    <source>
        <dbReference type="ARBA" id="ARBA00022840"/>
    </source>
</evidence>
<evidence type="ECO:0000256" key="1">
    <source>
        <dbReference type="ARBA" id="ARBA00022737"/>
    </source>
</evidence>
<evidence type="ECO:0000313" key="6">
    <source>
        <dbReference type="Proteomes" id="UP000023152"/>
    </source>
</evidence>
<dbReference type="PANTHER" id="PTHR19211">
    <property type="entry name" value="ATP-BINDING TRANSPORT PROTEIN-RELATED"/>
    <property type="match status" value="1"/>
</dbReference>
<protein>
    <recommendedName>
        <fullName evidence="4">ABC transporter domain-containing protein</fullName>
    </recommendedName>
</protein>
<dbReference type="CDD" id="cd03221">
    <property type="entry name" value="ABCF_EF-3"/>
    <property type="match status" value="1"/>
</dbReference>
<evidence type="ECO:0000313" key="5">
    <source>
        <dbReference type="EMBL" id="ETO10374.1"/>
    </source>
</evidence>
<dbReference type="PANTHER" id="PTHR19211:SF134">
    <property type="entry name" value="ABC TRANSPORTER DOMAIN-CONTAINING PROTEIN"/>
    <property type="match status" value="1"/>
</dbReference>
<dbReference type="Gene3D" id="3.40.50.300">
    <property type="entry name" value="P-loop containing nucleotide triphosphate hydrolases"/>
    <property type="match status" value="1"/>
</dbReference>
<reference evidence="5 6" key="1">
    <citation type="journal article" date="2013" name="Curr. Biol.">
        <title>The Genome of the Foraminiferan Reticulomyxa filosa.</title>
        <authorList>
            <person name="Glockner G."/>
            <person name="Hulsmann N."/>
            <person name="Schleicher M."/>
            <person name="Noegel A.A."/>
            <person name="Eichinger L."/>
            <person name="Gallinger C."/>
            <person name="Pawlowski J."/>
            <person name="Sierra R."/>
            <person name="Euteneuer U."/>
            <person name="Pillet L."/>
            <person name="Moustafa A."/>
            <person name="Platzer M."/>
            <person name="Groth M."/>
            <person name="Szafranski K."/>
            <person name="Schliwa M."/>
        </authorList>
    </citation>
    <scope>NUCLEOTIDE SEQUENCE [LARGE SCALE GENOMIC DNA]</scope>
</reference>
<sequence length="314" mass="35691">MEYETALKNYENQQEEIQHHKRFIDRFRASAARAASVQSRIKMLNAMERFQKPEKPFTLEFEFPQCSHVSGDVISLRNVTFGYNSKEILLNGISQNIGLDSRIGVIGANGAGKSTLISLMLEQLKPIKGDVVRNRKARIAVFTQHHIDQLDLSMSPMDFLLAKFADDCRSLIYLFIVIILSNNNKQYIYNIEEKRPAEYIRNKLGAFGLSGEIVNQRMVFLSGGQKSRVAFTILTWEIPHFIIMDEPTNHLDMETIDALIGAIHKWNGGILVVSHDQHFLMSAAKKFWSLSIKSGTIEEFVDLGKAKDFASHRA</sequence>
<gene>
    <name evidence="5" type="ORF">RFI_27002</name>
</gene>
<name>X6M935_RETFI</name>
<dbReference type="AlphaFoldDB" id="X6M935"/>
<organism evidence="5 6">
    <name type="scientific">Reticulomyxa filosa</name>
    <dbReference type="NCBI Taxonomy" id="46433"/>
    <lineage>
        <taxon>Eukaryota</taxon>
        <taxon>Sar</taxon>
        <taxon>Rhizaria</taxon>
        <taxon>Retaria</taxon>
        <taxon>Foraminifera</taxon>
        <taxon>Monothalamids</taxon>
        <taxon>Reticulomyxidae</taxon>
        <taxon>Reticulomyxa</taxon>
    </lineage>
</organism>
<evidence type="ECO:0000259" key="4">
    <source>
        <dbReference type="PROSITE" id="PS50893"/>
    </source>
</evidence>
<dbReference type="InterPro" id="IPR032781">
    <property type="entry name" value="ABC_tran_Xtn"/>
</dbReference>
<dbReference type="FunFam" id="3.40.50.300:FF:001197">
    <property type="entry name" value="Putative ATP-binding cassette family ATPase"/>
    <property type="match status" value="1"/>
</dbReference>
<keyword evidence="1" id="KW-0677">Repeat</keyword>
<dbReference type="OrthoDB" id="2110130at2759"/>
<dbReference type="GO" id="GO:0016887">
    <property type="term" value="F:ATP hydrolysis activity"/>
    <property type="evidence" value="ECO:0007669"/>
    <property type="project" value="InterPro"/>
</dbReference>
<evidence type="ECO:0000256" key="2">
    <source>
        <dbReference type="ARBA" id="ARBA00022741"/>
    </source>
</evidence>
<dbReference type="SUPFAM" id="SSF52540">
    <property type="entry name" value="P-loop containing nucleoside triphosphate hydrolases"/>
    <property type="match status" value="1"/>
</dbReference>
<dbReference type="Pfam" id="PF12848">
    <property type="entry name" value="ABC_tran_Xtn"/>
    <property type="match status" value="1"/>
</dbReference>
<keyword evidence="6" id="KW-1185">Reference proteome</keyword>
<dbReference type="Pfam" id="PF00005">
    <property type="entry name" value="ABC_tran"/>
    <property type="match status" value="1"/>
</dbReference>
<dbReference type="EMBL" id="ASPP01023503">
    <property type="protein sequence ID" value="ETO10374.1"/>
    <property type="molecule type" value="Genomic_DNA"/>
</dbReference>
<dbReference type="InterPro" id="IPR003439">
    <property type="entry name" value="ABC_transporter-like_ATP-bd"/>
</dbReference>
<dbReference type="PROSITE" id="PS50893">
    <property type="entry name" value="ABC_TRANSPORTER_2"/>
    <property type="match status" value="1"/>
</dbReference>
<comment type="caution">
    <text evidence="5">The sequence shown here is derived from an EMBL/GenBank/DDBJ whole genome shotgun (WGS) entry which is preliminary data.</text>
</comment>